<evidence type="ECO:0000313" key="2">
    <source>
        <dbReference type="Proteomes" id="UP000790709"/>
    </source>
</evidence>
<dbReference type="EMBL" id="MU266345">
    <property type="protein sequence ID" value="KAH7929081.1"/>
    <property type="molecule type" value="Genomic_DNA"/>
</dbReference>
<proteinExistence type="predicted"/>
<evidence type="ECO:0000313" key="1">
    <source>
        <dbReference type="EMBL" id="KAH7929081.1"/>
    </source>
</evidence>
<organism evidence="1 2">
    <name type="scientific">Leucogyrophana mollusca</name>
    <dbReference type="NCBI Taxonomy" id="85980"/>
    <lineage>
        <taxon>Eukaryota</taxon>
        <taxon>Fungi</taxon>
        <taxon>Dikarya</taxon>
        <taxon>Basidiomycota</taxon>
        <taxon>Agaricomycotina</taxon>
        <taxon>Agaricomycetes</taxon>
        <taxon>Agaricomycetidae</taxon>
        <taxon>Boletales</taxon>
        <taxon>Boletales incertae sedis</taxon>
        <taxon>Leucogyrophana</taxon>
    </lineage>
</organism>
<reference evidence="1" key="1">
    <citation type="journal article" date="2021" name="New Phytol.">
        <title>Evolutionary innovations through gain and loss of genes in the ectomycorrhizal Boletales.</title>
        <authorList>
            <person name="Wu G."/>
            <person name="Miyauchi S."/>
            <person name="Morin E."/>
            <person name="Kuo A."/>
            <person name="Drula E."/>
            <person name="Varga T."/>
            <person name="Kohler A."/>
            <person name="Feng B."/>
            <person name="Cao Y."/>
            <person name="Lipzen A."/>
            <person name="Daum C."/>
            <person name="Hundley H."/>
            <person name="Pangilinan J."/>
            <person name="Johnson J."/>
            <person name="Barry K."/>
            <person name="LaButti K."/>
            <person name="Ng V."/>
            <person name="Ahrendt S."/>
            <person name="Min B."/>
            <person name="Choi I.G."/>
            <person name="Park H."/>
            <person name="Plett J.M."/>
            <person name="Magnuson J."/>
            <person name="Spatafora J.W."/>
            <person name="Nagy L.G."/>
            <person name="Henrissat B."/>
            <person name="Grigoriev I.V."/>
            <person name="Yang Z.L."/>
            <person name="Xu J."/>
            <person name="Martin F.M."/>
        </authorList>
    </citation>
    <scope>NUCLEOTIDE SEQUENCE</scope>
    <source>
        <strain evidence="1">KUC20120723A-06</strain>
    </source>
</reference>
<protein>
    <submittedName>
        <fullName evidence="1">Kinase-like protein</fullName>
    </submittedName>
</protein>
<keyword evidence="2" id="KW-1185">Reference proteome</keyword>
<comment type="caution">
    <text evidence="1">The sequence shown here is derived from an EMBL/GenBank/DDBJ whole genome shotgun (WGS) entry which is preliminary data.</text>
</comment>
<accession>A0ACB8BU67</accession>
<sequence>MSVVLCPGYLAAGPGREFATGRKAAVKTIKVGQFKDGLPYARSSTSLLDVFSSKTNLNLVLQFLDSDLEMIIKDRTLVTFRGLEFCRRDFVLHRDLKPNNLLIASDGQLKITDFRTQVITRRYYSTAVDTWSVGWIFADLMLRTPYLPAKLISPCEQGHRKLPDHVPTLNLLSKCLIYEPRKHIGAKEDLRHAYVFALPYPSHPSKLPKPSNSTSSRPLEEVDGNVDMNASGPGGKASAPNRLKRKLSSPGDELGGRLLARKVD</sequence>
<name>A0ACB8BU67_9AGAM</name>
<feature type="non-terminal residue" evidence="1">
    <location>
        <position position="264"/>
    </location>
</feature>
<gene>
    <name evidence="1" type="ORF">BV22DRAFT_1029915</name>
</gene>
<dbReference type="Proteomes" id="UP000790709">
    <property type="component" value="Unassembled WGS sequence"/>
</dbReference>